<dbReference type="Pfam" id="PF00248">
    <property type="entry name" value="Aldo_ket_red"/>
    <property type="match status" value="1"/>
</dbReference>
<protein>
    <recommendedName>
        <fullName evidence="6">NADP-dependent oxidoreductase domain-containing protein</fullName>
    </recommendedName>
</protein>
<dbReference type="HOGENOM" id="CLU_023205_0_1_1"/>
<dbReference type="Gene3D" id="3.20.20.100">
    <property type="entry name" value="NADP-dependent oxidoreductase domain"/>
    <property type="match status" value="1"/>
</dbReference>
<dbReference type="InterPro" id="IPR018170">
    <property type="entry name" value="Aldo/ket_reductase_CS"/>
</dbReference>
<dbReference type="OrthoDB" id="416253at2759"/>
<dbReference type="GO" id="GO:0016491">
    <property type="term" value="F:oxidoreductase activity"/>
    <property type="evidence" value="ECO:0007669"/>
    <property type="project" value="UniProtKB-KW"/>
</dbReference>
<feature type="domain" description="NADP-dependent oxidoreductase" evidence="6">
    <location>
        <begin position="26"/>
        <end position="263"/>
    </location>
</feature>
<dbReference type="Proteomes" id="UP000054097">
    <property type="component" value="Unassembled WGS sequence"/>
</dbReference>
<dbReference type="PIRSF" id="PIRSF000097">
    <property type="entry name" value="AKR"/>
    <property type="match status" value="1"/>
</dbReference>
<keyword evidence="8" id="KW-1185">Reference proteome</keyword>
<name>A0A0C3AUW6_SERVB</name>
<keyword evidence="2" id="KW-0560">Oxidoreductase</keyword>
<dbReference type="InterPro" id="IPR036812">
    <property type="entry name" value="NAD(P)_OxRdtase_dom_sf"/>
</dbReference>
<dbReference type="EMBL" id="KN824331">
    <property type="protein sequence ID" value="KIM23824.1"/>
    <property type="molecule type" value="Genomic_DNA"/>
</dbReference>
<dbReference type="InterPro" id="IPR023210">
    <property type="entry name" value="NADP_OxRdtase_dom"/>
</dbReference>
<gene>
    <name evidence="7" type="ORF">M408DRAFT_332109</name>
</gene>
<sequence>MQLTIRTTVNLRSGFSMPLLGLGVYQNTGQSVIDACVAAFAAGYRHIDSAQVYRNEAEVGKAFKLSGLDRSDVFITSKVNSKNHGYKKATEWINRSLENFGMSYIDLFLIHDPLSGKEKRLETWKALIQARDDGKLRSVGVSNYGVPHLEELVSESLELPSINQIELHPFCQQRTIVEWCKAHDVIVQAYCPLTRGERWEHPDLKSLAEKHGKEVPHILVRWSLQMGYSPLPKSALPERVRSNSNVYDFELDPEDMETLNALDEGDKGAVSWNPIHAP</sequence>
<evidence type="ECO:0000256" key="1">
    <source>
        <dbReference type="ARBA" id="ARBA00007905"/>
    </source>
</evidence>
<dbReference type="FunFam" id="3.20.20.100:FF:000015">
    <property type="entry name" value="Oxidoreductase, aldo/keto reductase family"/>
    <property type="match status" value="1"/>
</dbReference>
<feature type="active site" description="Proton donor" evidence="3">
    <location>
        <position position="53"/>
    </location>
</feature>
<dbReference type="SUPFAM" id="SSF51430">
    <property type="entry name" value="NAD(P)-linked oxidoreductase"/>
    <property type="match status" value="1"/>
</dbReference>
<reference evidence="7 8" key="1">
    <citation type="submission" date="2014-04" db="EMBL/GenBank/DDBJ databases">
        <authorList>
            <consortium name="DOE Joint Genome Institute"/>
            <person name="Kuo A."/>
            <person name="Zuccaro A."/>
            <person name="Kohler A."/>
            <person name="Nagy L.G."/>
            <person name="Floudas D."/>
            <person name="Copeland A."/>
            <person name="Barry K.W."/>
            <person name="Cichocki N."/>
            <person name="Veneault-Fourrey C."/>
            <person name="LaButti K."/>
            <person name="Lindquist E.A."/>
            <person name="Lipzen A."/>
            <person name="Lundell T."/>
            <person name="Morin E."/>
            <person name="Murat C."/>
            <person name="Sun H."/>
            <person name="Tunlid A."/>
            <person name="Henrissat B."/>
            <person name="Grigoriev I.V."/>
            <person name="Hibbett D.S."/>
            <person name="Martin F."/>
            <person name="Nordberg H.P."/>
            <person name="Cantor M.N."/>
            <person name="Hua S.X."/>
        </authorList>
    </citation>
    <scope>NUCLEOTIDE SEQUENCE [LARGE SCALE GENOMIC DNA]</scope>
    <source>
        <strain evidence="7 8">MAFF 305830</strain>
    </source>
</reference>
<dbReference type="CDD" id="cd19071">
    <property type="entry name" value="AKR_AKR1-5-like"/>
    <property type="match status" value="1"/>
</dbReference>
<evidence type="ECO:0000256" key="2">
    <source>
        <dbReference type="ARBA" id="ARBA00023002"/>
    </source>
</evidence>
<organism evidence="7 8">
    <name type="scientific">Serendipita vermifera MAFF 305830</name>
    <dbReference type="NCBI Taxonomy" id="933852"/>
    <lineage>
        <taxon>Eukaryota</taxon>
        <taxon>Fungi</taxon>
        <taxon>Dikarya</taxon>
        <taxon>Basidiomycota</taxon>
        <taxon>Agaricomycotina</taxon>
        <taxon>Agaricomycetes</taxon>
        <taxon>Sebacinales</taxon>
        <taxon>Serendipitaceae</taxon>
        <taxon>Serendipita</taxon>
    </lineage>
</organism>
<dbReference type="STRING" id="933852.A0A0C3AUW6"/>
<dbReference type="PANTHER" id="PTHR43827">
    <property type="entry name" value="2,5-DIKETO-D-GLUCONIC ACID REDUCTASE"/>
    <property type="match status" value="1"/>
</dbReference>
<evidence type="ECO:0000259" key="6">
    <source>
        <dbReference type="Pfam" id="PF00248"/>
    </source>
</evidence>
<comment type="similarity">
    <text evidence="1">Belongs to the aldo/keto reductase family.</text>
</comment>
<evidence type="ECO:0000313" key="8">
    <source>
        <dbReference type="Proteomes" id="UP000054097"/>
    </source>
</evidence>
<dbReference type="PANTHER" id="PTHR43827:SF13">
    <property type="entry name" value="ALDO_KETO REDUCTASE FAMILY PROTEIN"/>
    <property type="match status" value="1"/>
</dbReference>
<dbReference type="AlphaFoldDB" id="A0A0C3AUW6"/>
<proteinExistence type="inferred from homology"/>
<evidence type="ECO:0000256" key="4">
    <source>
        <dbReference type="PIRSR" id="PIRSR000097-2"/>
    </source>
</evidence>
<evidence type="ECO:0000256" key="3">
    <source>
        <dbReference type="PIRSR" id="PIRSR000097-1"/>
    </source>
</evidence>
<accession>A0A0C3AUW6</accession>
<evidence type="ECO:0000313" key="7">
    <source>
        <dbReference type="EMBL" id="KIM23824.1"/>
    </source>
</evidence>
<reference evidence="8" key="2">
    <citation type="submission" date="2015-01" db="EMBL/GenBank/DDBJ databases">
        <title>Evolutionary Origins and Diversification of the Mycorrhizal Mutualists.</title>
        <authorList>
            <consortium name="DOE Joint Genome Institute"/>
            <consortium name="Mycorrhizal Genomics Consortium"/>
            <person name="Kohler A."/>
            <person name="Kuo A."/>
            <person name="Nagy L.G."/>
            <person name="Floudas D."/>
            <person name="Copeland A."/>
            <person name="Barry K.W."/>
            <person name="Cichocki N."/>
            <person name="Veneault-Fourrey C."/>
            <person name="LaButti K."/>
            <person name="Lindquist E.A."/>
            <person name="Lipzen A."/>
            <person name="Lundell T."/>
            <person name="Morin E."/>
            <person name="Murat C."/>
            <person name="Riley R."/>
            <person name="Ohm R."/>
            <person name="Sun H."/>
            <person name="Tunlid A."/>
            <person name="Henrissat B."/>
            <person name="Grigoriev I.V."/>
            <person name="Hibbett D.S."/>
            <person name="Martin F."/>
        </authorList>
    </citation>
    <scope>NUCLEOTIDE SEQUENCE [LARGE SCALE GENOMIC DNA]</scope>
    <source>
        <strain evidence="8">MAFF 305830</strain>
    </source>
</reference>
<feature type="binding site" evidence="4">
    <location>
        <position position="111"/>
    </location>
    <ligand>
        <name>substrate</name>
    </ligand>
</feature>
<dbReference type="PRINTS" id="PR00069">
    <property type="entry name" value="ALDKETRDTASE"/>
</dbReference>
<evidence type="ECO:0000256" key="5">
    <source>
        <dbReference type="PIRSR" id="PIRSR000097-3"/>
    </source>
</evidence>
<dbReference type="InterPro" id="IPR020471">
    <property type="entry name" value="AKR"/>
</dbReference>
<feature type="site" description="Lowers pKa of active site Tyr" evidence="5">
    <location>
        <position position="78"/>
    </location>
</feature>
<dbReference type="PROSITE" id="PS00798">
    <property type="entry name" value="ALDOKETO_REDUCTASE_1"/>
    <property type="match status" value="1"/>
</dbReference>